<evidence type="ECO:0000313" key="2">
    <source>
        <dbReference type="Proteomes" id="UP000014974"/>
    </source>
</evidence>
<gene>
    <name evidence="1" type="ORF">ADICYQ_3352</name>
</gene>
<protein>
    <submittedName>
        <fullName evidence="1">Uncharacterized protein</fullName>
    </submittedName>
</protein>
<dbReference type="AlphaFoldDB" id="S7VDX3"/>
<accession>S7VDX3</accession>
<sequence length="83" mass="9618">MGIFWGFDLYSINGSKEDFLMPETIKMNRGSHNFSKKFGEKKFIEFINQRIDFVSTIVPSENKFLILIFLKLILNSLGLAILI</sequence>
<dbReference type="Proteomes" id="UP000014974">
    <property type="component" value="Unassembled WGS sequence"/>
</dbReference>
<evidence type="ECO:0000313" key="1">
    <source>
        <dbReference type="EMBL" id="EPR67712.1"/>
    </source>
</evidence>
<reference evidence="1 2" key="1">
    <citation type="journal article" date="2013" name="Genome Announc.">
        <title>Draft Genome Sequence of Cyclobacterium qasimii Strain M12-11BT, Isolated from Arctic Marine Sediment.</title>
        <authorList>
            <person name="Shivaji S."/>
            <person name="Ara S."/>
            <person name="Singh A."/>
            <person name="Kumar Pinnaka A."/>
        </authorList>
    </citation>
    <scope>NUCLEOTIDE SEQUENCE [LARGE SCALE GENOMIC DNA]</scope>
    <source>
        <strain evidence="1 2">M12-11B</strain>
    </source>
</reference>
<name>S7VDX3_9BACT</name>
<proteinExistence type="predicted"/>
<comment type="caution">
    <text evidence="1">The sequence shown here is derived from an EMBL/GenBank/DDBJ whole genome shotgun (WGS) entry which is preliminary data.</text>
</comment>
<organism evidence="1 2">
    <name type="scientific">Cyclobacterium qasimii M12-11B</name>
    <dbReference type="NCBI Taxonomy" id="641524"/>
    <lineage>
        <taxon>Bacteria</taxon>
        <taxon>Pseudomonadati</taxon>
        <taxon>Bacteroidota</taxon>
        <taxon>Cytophagia</taxon>
        <taxon>Cytophagales</taxon>
        <taxon>Cyclobacteriaceae</taxon>
        <taxon>Cyclobacterium</taxon>
    </lineage>
</organism>
<dbReference type="EMBL" id="ATNM01000116">
    <property type="protein sequence ID" value="EPR67712.1"/>
    <property type="molecule type" value="Genomic_DNA"/>
</dbReference>